<gene>
    <name evidence="2" type="ORF">HDA33_001240</name>
</gene>
<sequence>MSEQTEFEQSHDGPEGQEPRVVYVERDRGLFSSVRRLRQRTGEAGRRWVAESVDAPLPTSWQERVPDRWDSARGRWAIAAVALAVLVVWVLVVVQAMMR</sequence>
<evidence type="ECO:0000256" key="1">
    <source>
        <dbReference type="SAM" id="Phobius"/>
    </source>
</evidence>
<evidence type="ECO:0000313" key="3">
    <source>
        <dbReference type="Proteomes" id="UP000567246"/>
    </source>
</evidence>
<keyword evidence="1" id="KW-0812">Transmembrane</keyword>
<proteinExistence type="predicted"/>
<organism evidence="2 3">
    <name type="scientific">Micrococcus endophyticus</name>
    <dbReference type="NCBI Taxonomy" id="455343"/>
    <lineage>
        <taxon>Bacteria</taxon>
        <taxon>Bacillati</taxon>
        <taxon>Actinomycetota</taxon>
        <taxon>Actinomycetes</taxon>
        <taxon>Micrococcales</taxon>
        <taxon>Micrococcaceae</taxon>
        <taxon>Micrococcus</taxon>
    </lineage>
</organism>
<keyword evidence="1" id="KW-0472">Membrane</keyword>
<dbReference type="RefSeq" id="WP_184171924.1">
    <property type="nucleotide sequence ID" value="NZ_BAABAG010000007.1"/>
</dbReference>
<evidence type="ECO:0000313" key="2">
    <source>
        <dbReference type="EMBL" id="MBB5848676.1"/>
    </source>
</evidence>
<keyword evidence="1" id="KW-1133">Transmembrane helix</keyword>
<reference evidence="2 3" key="1">
    <citation type="submission" date="2020-08" db="EMBL/GenBank/DDBJ databases">
        <title>Sequencing the genomes of 1000 actinobacteria strains.</title>
        <authorList>
            <person name="Klenk H.-P."/>
        </authorList>
    </citation>
    <scope>NUCLEOTIDE SEQUENCE [LARGE SCALE GENOMIC DNA]</scope>
    <source>
        <strain evidence="2 3">DSM 17945</strain>
    </source>
</reference>
<accession>A0A7W9JIS9</accession>
<comment type="caution">
    <text evidence="2">The sequence shown here is derived from an EMBL/GenBank/DDBJ whole genome shotgun (WGS) entry which is preliminary data.</text>
</comment>
<dbReference type="EMBL" id="JACHMW010000001">
    <property type="protein sequence ID" value="MBB5848676.1"/>
    <property type="molecule type" value="Genomic_DNA"/>
</dbReference>
<protein>
    <submittedName>
        <fullName evidence="2">Uncharacterized protein</fullName>
    </submittedName>
</protein>
<name>A0A7W9JIS9_9MICC</name>
<keyword evidence="3" id="KW-1185">Reference proteome</keyword>
<dbReference type="AlphaFoldDB" id="A0A7W9JIS9"/>
<feature type="transmembrane region" description="Helical" evidence="1">
    <location>
        <begin position="76"/>
        <end position="98"/>
    </location>
</feature>
<dbReference type="Proteomes" id="UP000567246">
    <property type="component" value="Unassembled WGS sequence"/>
</dbReference>